<reference evidence="1 2" key="1">
    <citation type="journal article" date="2013" name="ISME J.">
        <title>A metabolic model for members of the genus Tetrasphaera involved in enhanced biological phosphorus removal.</title>
        <authorList>
            <person name="Kristiansen R."/>
            <person name="Nguyen H.T.T."/>
            <person name="Saunders A.M."/>
            <person name="Nielsen J.L."/>
            <person name="Wimmer R."/>
            <person name="Le V.Q."/>
            <person name="McIlroy S.J."/>
            <person name="Petrovski S."/>
            <person name="Seviour R.J."/>
            <person name="Calteau A."/>
            <person name="Nielsen K.L."/>
            <person name="Nielsen P.H."/>
        </authorList>
    </citation>
    <scope>NUCLEOTIDE SEQUENCE [LARGE SCALE GENOMIC DNA]</scope>
    <source>
        <strain evidence="1 2">T1-X7</strain>
    </source>
</reference>
<dbReference type="Proteomes" id="UP000035721">
    <property type="component" value="Unassembled WGS sequence"/>
</dbReference>
<sequence length="77" mass="8485">MDGGKGTLQYFYVQPEVWMESYYPAPGYTTIGYATSTGTVVTLNHPTATNAHQKCGWNWPYSSSPPGTLKITCQYLG</sequence>
<dbReference type="AlphaFoldDB" id="A0A077LVK2"/>
<evidence type="ECO:0000313" key="2">
    <source>
        <dbReference type="Proteomes" id="UP000035721"/>
    </source>
</evidence>
<proteinExistence type="predicted"/>
<protein>
    <submittedName>
        <fullName evidence="1">Uncharacterized protein</fullName>
    </submittedName>
</protein>
<name>A0A077LVK2_9MICO</name>
<evidence type="ECO:0000313" key="1">
    <source>
        <dbReference type="EMBL" id="CCH75995.1"/>
    </source>
</evidence>
<organism evidence="1 2">
    <name type="scientific">Nostocoides japonicum T1-X7</name>
    <dbReference type="NCBI Taxonomy" id="1194083"/>
    <lineage>
        <taxon>Bacteria</taxon>
        <taxon>Bacillati</taxon>
        <taxon>Actinomycetota</taxon>
        <taxon>Actinomycetes</taxon>
        <taxon>Micrococcales</taxon>
        <taxon>Intrasporangiaceae</taxon>
        <taxon>Nostocoides</taxon>
    </lineage>
</organism>
<keyword evidence="2" id="KW-1185">Reference proteome</keyword>
<dbReference type="STRING" id="1194083.BN12_100024"/>
<comment type="caution">
    <text evidence="1">The sequence shown here is derived from an EMBL/GenBank/DDBJ whole genome shotgun (WGS) entry which is preliminary data.</text>
</comment>
<accession>A0A077LVK2</accession>
<dbReference type="EMBL" id="CAJB01000002">
    <property type="protein sequence ID" value="CCH75995.1"/>
    <property type="molecule type" value="Genomic_DNA"/>
</dbReference>
<gene>
    <name evidence="1" type="ORF">BN12_100024</name>
</gene>